<dbReference type="AlphaFoldDB" id="E2AND3"/>
<dbReference type="EMBL" id="GL441177">
    <property type="protein sequence ID" value="EFN65081.1"/>
    <property type="molecule type" value="Genomic_DNA"/>
</dbReference>
<name>E2AND3_CAMFO</name>
<keyword evidence="3" id="KW-1185">Reference proteome</keyword>
<evidence type="ECO:0000256" key="1">
    <source>
        <dbReference type="SAM" id="MobiDB-lite"/>
    </source>
</evidence>
<gene>
    <name evidence="2" type="ORF">EAG_12968</name>
</gene>
<dbReference type="Proteomes" id="UP000000311">
    <property type="component" value="Unassembled WGS sequence"/>
</dbReference>
<feature type="compositionally biased region" description="Basic and acidic residues" evidence="1">
    <location>
        <begin position="28"/>
        <end position="41"/>
    </location>
</feature>
<proteinExistence type="predicted"/>
<organism evidence="3">
    <name type="scientific">Camponotus floridanus</name>
    <name type="common">Florida carpenter ant</name>
    <dbReference type="NCBI Taxonomy" id="104421"/>
    <lineage>
        <taxon>Eukaryota</taxon>
        <taxon>Metazoa</taxon>
        <taxon>Ecdysozoa</taxon>
        <taxon>Arthropoda</taxon>
        <taxon>Hexapoda</taxon>
        <taxon>Insecta</taxon>
        <taxon>Pterygota</taxon>
        <taxon>Neoptera</taxon>
        <taxon>Endopterygota</taxon>
        <taxon>Hymenoptera</taxon>
        <taxon>Apocrita</taxon>
        <taxon>Aculeata</taxon>
        <taxon>Formicoidea</taxon>
        <taxon>Formicidae</taxon>
        <taxon>Formicinae</taxon>
        <taxon>Camponotus</taxon>
    </lineage>
</organism>
<evidence type="ECO:0000313" key="3">
    <source>
        <dbReference type="Proteomes" id="UP000000311"/>
    </source>
</evidence>
<dbReference type="InParanoid" id="E2AND3"/>
<protein>
    <submittedName>
        <fullName evidence="2">Uncharacterized protein</fullName>
    </submittedName>
</protein>
<feature type="compositionally biased region" description="Low complexity" evidence="1">
    <location>
        <begin position="77"/>
        <end position="87"/>
    </location>
</feature>
<accession>E2AND3</accession>
<feature type="region of interest" description="Disordered" evidence="1">
    <location>
        <begin position="1"/>
        <end position="89"/>
    </location>
</feature>
<sequence>MYVHVRGAEATSPVQGLRRSAPEATRILTERRVSGAHDGRSRPNISGKSRAARTLSRRDSDKKRNPRFCAEERRRLPLALGPAARPPKMSSDVQARIRFAEHPARTAFPISNEVTGIHLSDSSNCQFPVITVTWRRNTKNVLNPWLIKK</sequence>
<feature type="compositionally biased region" description="Basic and acidic residues" evidence="1">
    <location>
        <begin position="56"/>
        <end position="75"/>
    </location>
</feature>
<reference evidence="2 3" key="1">
    <citation type="journal article" date="2010" name="Science">
        <title>Genomic comparison of the ants Camponotus floridanus and Harpegnathos saltator.</title>
        <authorList>
            <person name="Bonasio R."/>
            <person name="Zhang G."/>
            <person name="Ye C."/>
            <person name="Mutti N.S."/>
            <person name="Fang X."/>
            <person name="Qin N."/>
            <person name="Donahue G."/>
            <person name="Yang P."/>
            <person name="Li Q."/>
            <person name="Li C."/>
            <person name="Zhang P."/>
            <person name="Huang Z."/>
            <person name="Berger S.L."/>
            <person name="Reinberg D."/>
            <person name="Wang J."/>
            <person name="Liebig J."/>
        </authorList>
    </citation>
    <scope>NUCLEOTIDE SEQUENCE [LARGE SCALE GENOMIC DNA]</scope>
    <source>
        <strain evidence="3">C129</strain>
    </source>
</reference>
<evidence type="ECO:0000313" key="2">
    <source>
        <dbReference type="EMBL" id="EFN65081.1"/>
    </source>
</evidence>